<evidence type="ECO:0000313" key="10">
    <source>
        <dbReference type="Proteomes" id="UP001597201"/>
    </source>
</evidence>
<dbReference type="Pfam" id="PF00072">
    <property type="entry name" value="Response_reg"/>
    <property type="match status" value="1"/>
</dbReference>
<dbReference type="InterPro" id="IPR011006">
    <property type="entry name" value="CheY-like_superfamily"/>
</dbReference>
<feature type="domain" description="HTH crp-type" evidence="8">
    <location>
        <begin position="269"/>
        <end position="336"/>
    </location>
</feature>
<dbReference type="PROSITE" id="PS50042">
    <property type="entry name" value="CNMP_BINDING_3"/>
    <property type="match status" value="1"/>
</dbReference>
<dbReference type="SMART" id="SM00448">
    <property type="entry name" value="REC"/>
    <property type="match status" value="1"/>
</dbReference>
<dbReference type="PANTHER" id="PTHR44591">
    <property type="entry name" value="STRESS RESPONSE REGULATOR PROTEIN 1"/>
    <property type="match status" value="1"/>
</dbReference>
<keyword evidence="4" id="KW-0804">Transcription</keyword>
<evidence type="ECO:0000259" key="6">
    <source>
        <dbReference type="PROSITE" id="PS50042"/>
    </source>
</evidence>
<proteinExistence type="predicted"/>
<dbReference type="Gene3D" id="3.40.50.2300">
    <property type="match status" value="1"/>
</dbReference>
<evidence type="ECO:0000256" key="2">
    <source>
        <dbReference type="ARBA" id="ARBA00023015"/>
    </source>
</evidence>
<dbReference type="InterPro" id="IPR036388">
    <property type="entry name" value="WH-like_DNA-bd_sf"/>
</dbReference>
<dbReference type="InterPro" id="IPR018490">
    <property type="entry name" value="cNMP-bd_dom_sf"/>
</dbReference>
<dbReference type="InterPro" id="IPR036390">
    <property type="entry name" value="WH_DNA-bd_sf"/>
</dbReference>
<keyword evidence="2" id="KW-0805">Transcription regulation</keyword>
<reference evidence="10" key="1">
    <citation type="journal article" date="2019" name="Int. J. Syst. Evol. Microbiol.">
        <title>The Global Catalogue of Microorganisms (GCM) 10K type strain sequencing project: providing services to taxonomists for standard genome sequencing and annotation.</title>
        <authorList>
            <consortium name="The Broad Institute Genomics Platform"/>
            <consortium name="The Broad Institute Genome Sequencing Center for Infectious Disease"/>
            <person name="Wu L."/>
            <person name="Ma J."/>
        </authorList>
    </citation>
    <scope>NUCLEOTIDE SEQUENCE [LARGE SCALE GENOMIC DNA]</scope>
    <source>
        <strain evidence="10">CCUG 61485</strain>
    </source>
</reference>
<dbReference type="EMBL" id="JBHTMY010000002">
    <property type="protein sequence ID" value="MFD1314839.1"/>
    <property type="molecule type" value="Genomic_DNA"/>
</dbReference>
<feature type="domain" description="Cyclic nucleotide-binding" evidence="6">
    <location>
        <begin position="155"/>
        <end position="255"/>
    </location>
</feature>
<dbReference type="InterPro" id="IPR012318">
    <property type="entry name" value="HTH_CRP"/>
</dbReference>
<comment type="caution">
    <text evidence="9">The sequence shown here is derived from an EMBL/GenBank/DDBJ whole genome shotgun (WGS) entry which is preliminary data.</text>
</comment>
<accession>A0ABW3Y273</accession>
<dbReference type="Proteomes" id="UP001597201">
    <property type="component" value="Unassembled WGS sequence"/>
</dbReference>
<evidence type="ECO:0000256" key="1">
    <source>
        <dbReference type="ARBA" id="ARBA00022553"/>
    </source>
</evidence>
<evidence type="ECO:0000313" key="9">
    <source>
        <dbReference type="EMBL" id="MFD1314839.1"/>
    </source>
</evidence>
<evidence type="ECO:0000259" key="8">
    <source>
        <dbReference type="PROSITE" id="PS51063"/>
    </source>
</evidence>
<dbReference type="CDD" id="cd00038">
    <property type="entry name" value="CAP_ED"/>
    <property type="match status" value="1"/>
</dbReference>
<organism evidence="9 10">
    <name type="scientific">Namhaeicola litoreus</name>
    <dbReference type="NCBI Taxonomy" id="1052145"/>
    <lineage>
        <taxon>Bacteria</taxon>
        <taxon>Pseudomonadati</taxon>
        <taxon>Bacteroidota</taxon>
        <taxon>Flavobacteriia</taxon>
        <taxon>Flavobacteriales</taxon>
        <taxon>Flavobacteriaceae</taxon>
        <taxon>Namhaeicola</taxon>
    </lineage>
</organism>
<name>A0ABW3Y273_9FLAO</name>
<dbReference type="SUPFAM" id="SSF51206">
    <property type="entry name" value="cAMP-binding domain-like"/>
    <property type="match status" value="1"/>
</dbReference>
<keyword evidence="3" id="KW-0238">DNA-binding</keyword>
<dbReference type="CDD" id="cd17574">
    <property type="entry name" value="REC_OmpR"/>
    <property type="match status" value="1"/>
</dbReference>
<dbReference type="SMART" id="SM00100">
    <property type="entry name" value="cNMP"/>
    <property type="match status" value="1"/>
</dbReference>
<evidence type="ECO:0000259" key="7">
    <source>
        <dbReference type="PROSITE" id="PS50110"/>
    </source>
</evidence>
<dbReference type="SUPFAM" id="SSF46785">
    <property type="entry name" value="Winged helix' DNA-binding domain"/>
    <property type="match status" value="1"/>
</dbReference>
<sequence length="342" mass="39371">MKRILIIEDDQIVRENTAELLRLANYHVFTAEDGKIGIDKAVQLLPDLILCDILMPVLDGYGVLQIVMRNEKLKGIPFVFMTAKIDHTDIRKGMNMGASDYLTKPFNESELLSTIETRIKLHQPEMARRKTADVNSFELLRDAIEQLTEDKTVQYFKKGSVIYAEESSGHSIYFLLEGEVKIFKNHEYGKELIVNLINEGEFFGFTQFNENQYYTENAVALTSVKLIKINKHELGGIFKENPNLAIQFMDLLIQNLDLLKNHMLHLVYDSVRKKTAEMLLELDSYNEESNVIEISRNNLANLIGIAKETLIRTLTELRDEQAIQTSRKAIKIINRAKLMNMR</sequence>
<dbReference type="Gene3D" id="2.60.120.10">
    <property type="entry name" value="Jelly Rolls"/>
    <property type="match status" value="1"/>
</dbReference>
<dbReference type="InterPro" id="IPR014710">
    <property type="entry name" value="RmlC-like_jellyroll"/>
</dbReference>
<dbReference type="Pfam" id="PF13545">
    <property type="entry name" value="HTH_Crp_2"/>
    <property type="match status" value="1"/>
</dbReference>
<dbReference type="SUPFAM" id="SSF52172">
    <property type="entry name" value="CheY-like"/>
    <property type="match status" value="1"/>
</dbReference>
<dbReference type="PROSITE" id="PS51063">
    <property type="entry name" value="HTH_CRP_2"/>
    <property type="match status" value="1"/>
</dbReference>
<evidence type="ECO:0000256" key="5">
    <source>
        <dbReference type="PROSITE-ProRule" id="PRU00169"/>
    </source>
</evidence>
<keyword evidence="10" id="KW-1185">Reference proteome</keyword>
<feature type="domain" description="Response regulatory" evidence="7">
    <location>
        <begin position="3"/>
        <end position="119"/>
    </location>
</feature>
<dbReference type="PANTHER" id="PTHR44591:SF3">
    <property type="entry name" value="RESPONSE REGULATORY DOMAIN-CONTAINING PROTEIN"/>
    <property type="match status" value="1"/>
</dbReference>
<dbReference type="Pfam" id="PF00027">
    <property type="entry name" value="cNMP_binding"/>
    <property type="match status" value="1"/>
</dbReference>
<protein>
    <submittedName>
        <fullName evidence="9">Response regulator</fullName>
    </submittedName>
</protein>
<dbReference type="RefSeq" id="WP_377176765.1">
    <property type="nucleotide sequence ID" value="NZ_JBHTMY010000002.1"/>
</dbReference>
<evidence type="ECO:0000256" key="4">
    <source>
        <dbReference type="ARBA" id="ARBA00023163"/>
    </source>
</evidence>
<dbReference type="PROSITE" id="PS50110">
    <property type="entry name" value="RESPONSE_REGULATORY"/>
    <property type="match status" value="1"/>
</dbReference>
<feature type="modified residue" description="4-aspartylphosphate" evidence="5">
    <location>
        <position position="52"/>
    </location>
</feature>
<dbReference type="InterPro" id="IPR000595">
    <property type="entry name" value="cNMP-bd_dom"/>
</dbReference>
<dbReference type="InterPro" id="IPR050595">
    <property type="entry name" value="Bact_response_regulator"/>
</dbReference>
<dbReference type="SMART" id="SM00419">
    <property type="entry name" value="HTH_CRP"/>
    <property type="match status" value="1"/>
</dbReference>
<dbReference type="InterPro" id="IPR001789">
    <property type="entry name" value="Sig_transdc_resp-reg_receiver"/>
</dbReference>
<gene>
    <name evidence="9" type="ORF">ACFQ39_04370</name>
</gene>
<keyword evidence="1 5" id="KW-0597">Phosphoprotein</keyword>
<dbReference type="Gene3D" id="1.10.10.10">
    <property type="entry name" value="Winged helix-like DNA-binding domain superfamily/Winged helix DNA-binding domain"/>
    <property type="match status" value="1"/>
</dbReference>
<evidence type="ECO:0000256" key="3">
    <source>
        <dbReference type="ARBA" id="ARBA00023125"/>
    </source>
</evidence>